<organism evidence="1 2">
    <name type="scientific">candidate division WWE3 bacterium</name>
    <dbReference type="NCBI Taxonomy" id="2053526"/>
    <lineage>
        <taxon>Bacteria</taxon>
        <taxon>Katanobacteria</taxon>
    </lineage>
</organism>
<comment type="caution">
    <text evidence="1">The sequence shown here is derived from an EMBL/GenBank/DDBJ whole genome shotgun (WGS) entry which is preliminary data.</text>
</comment>
<reference evidence="1 2" key="1">
    <citation type="journal article" date="2017" name="ISME J.">
        <title>Energy and carbon metabolisms in a deep terrestrial subsurface fluid microbial community.</title>
        <authorList>
            <person name="Momper L."/>
            <person name="Jungbluth S.P."/>
            <person name="Lee M.D."/>
            <person name="Amend J.P."/>
        </authorList>
    </citation>
    <scope>NUCLEOTIDE SEQUENCE [LARGE SCALE GENOMIC DNA]</scope>
    <source>
        <strain evidence="1">SURF_46</strain>
    </source>
</reference>
<proteinExistence type="predicted"/>
<accession>A0A3A4ZLT7</accession>
<evidence type="ECO:0000313" key="2">
    <source>
        <dbReference type="Proteomes" id="UP000265540"/>
    </source>
</evidence>
<protein>
    <submittedName>
        <fullName evidence="1">Uncharacterized protein</fullName>
    </submittedName>
</protein>
<name>A0A3A4ZLT7_UNCKA</name>
<sequence length="153" mass="17704">MLHSIKFSDPIRISCGKTRRYYKKNCIEVKSDSGESAQIPVYKFVFRAALISSLVAVQDPNFELNRRSMRITHRISEIDYYYINRVITDSLGCFNKFIIASRTNVLQLIPRIVIVKISDYVFNEPYLLELVRDAGGTTILGEETMFEWKPVVV</sequence>
<dbReference type="Proteomes" id="UP000265540">
    <property type="component" value="Unassembled WGS sequence"/>
</dbReference>
<dbReference type="AlphaFoldDB" id="A0A3A4ZLT7"/>
<gene>
    <name evidence="1" type="ORF">C4561_01785</name>
</gene>
<evidence type="ECO:0000313" key="1">
    <source>
        <dbReference type="EMBL" id="RJR27660.1"/>
    </source>
</evidence>
<dbReference type="EMBL" id="QZJF01000008">
    <property type="protein sequence ID" value="RJR27660.1"/>
    <property type="molecule type" value="Genomic_DNA"/>
</dbReference>